<name>A0AA35TP78_GEOBA</name>
<dbReference type="GO" id="GO:0000045">
    <property type="term" value="P:autophagosome assembly"/>
    <property type="evidence" value="ECO:0007669"/>
    <property type="project" value="TreeGrafter"/>
</dbReference>
<dbReference type="CDD" id="cd08397">
    <property type="entry name" value="C2_PI3K_class_III"/>
    <property type="match status" value="1"/>
</dbReference>
<organism evidence="5 6">
    <name type="scientific">Geodia barretti</name>
    <name type="common">Barrett's horny sponge</name>
    <dbReference type="NCBI Taxonomy" id="519541"/>
    <lineage>
        <taxon>Eukaryota</taxon>
        <taxon>Metazoa</taxon>
        <taxon>Porifera</taxon>
        <taxon>Demospongiae</taxon>
        <taxon>Heteroscleromorpha</taxon>
        <taxon>Tetractinellida</taxon>
        <taxon>Astrophorina</taxon>
        <taxon>Geodiidae</taxon>
        <taxon>Geodia</taxon>
    </lineage>
</organism>
<dbReference type="SUPFAM" id="SSF48371">
    <property type="entry name" value="ARM repeat"/>
    <property type="match status" value="1"/>
</dbReference>
<dbReference type="SUPFAM" id="SSF49562">
    <property type="entry name" value="C2 domain (Calcium/lipid-binding domain, CaLB)"/>
    <property type="match status" value="1"/>
</dbReference>
<dbReference type="GO" id="GO:0016303">
    <property type="term" value="F:1-phosphatidylinositol-3-kinase activity"/>
    <property type="evidence" value="ECO:0007669"/>
    <property type="project" value="TreeGrafter"/>
</dbReference>
<dbReference type="EMBL" id="CASHTH010003874">
    <property type="protein sequence ID" value="CAI8050526.1"/>
    <property type="molecule type" value="Genomic_DNA"/>
</dbReference>
<dbReference type="SMART" id="SM00145">
    <property type="entry name" value="PI3Ka"/>
    <property type="match status" value="1"/>
</dbReference>
<dbReference type="InterPro" id="IPR042236">
    <property type="entry name" value="PI3K_accessory_sf"/>
</dbReference>
<dbReference type="Proteomes" id="UP001174909">
    <property type="component" value="Unassembled WGS sequence"/>
</dbReference>
<feature type="region of interest" description="Disordered" evidence="2">
    <location>
        <begin position="582"/>
        <end position="611"/>
    </location>
</feature>
<sequence length="611" mass="70528">MANYLQEVSDKFHYIHSCELNIPFRIKIGTLEGQREKKSVQDLLENPQLQFSGLYQSEHSDLYVTAQVFANGKSLTLPTQTAYKAFSTRWNWNEWLLLPIHFKDVPRNAVLALTIYDIYGPRRAVPVGGTTIPVFGRHGCLRRGIHDLRVWLGKEADGSLAGSTPGEMSEEGESEMMRLSRLVKKHRRGRMMRVDWLDRLTYREIEVINEREKRSTNYMYLTIEFPAFHFDNVEHAVVFFEPDGNLQEIQPPKSEFLLVNDMEWNLENLVELKHHRLTHSLREGAIARELKPNTRTRDHIARILSYPPTHELSTDEKSLIWQFRYYLTQERKALAKFVQSIDWQSKQEADEAVELMYRWQPLDTTDALELLTRDFKDARVRKYAISRLQCADNDELLLYLLQLVQALRYETPEFLEHEEEEEEDEEEEGESEDQKDLSLEATYSESTKQRLEQELAEAAQEDHRDESGGSGGDASSRGEGEEGGSGSDSEREAGPLPVQMQNSLEMSVWSLDVSLPPGSMESSVYETEFPDLTSFLLARASRSTQLANYFYWYLSVECTEGKDKLKYERIRLKFLDGPQIQSETEVEEEIPHADSAGAAPGRAKSHHGHHR</sequence>
<dbReference type="Pfam" id="PF00613">
    <property type="entry name" value="PI3Ka"/>
    <property type="match status" value="1"/>
</dbReference>
<gene>
    <name evidence="5" type="ORF">GBAR_LOCUS27739</name>
</gene>
<dbReference type="InterPro" id="IPR015433">
    <property type="entry name" value="PI3/4_kinase"/>
</dbReference>
<evidence type="ECO:0000259" key="3">
    <source>
        <dbReference type="PROSITE" id="PS51545"/>
    </source>
</evidence>
<dbReference type="SMART" id="SM00142">
    <property type="entry name" value="PI3K_C2"/>
    <property type="match status" value="1"/>
</dbReference>
<comment type="caution">
    <text evidence="5">The sequence shown here is derived from an EMBL/GenBank/DDBJ whole genome shotgun (WGS) entry which is preliminary data.</text>
</comment>
<dbReference type="InterPro" id="IPR001263">
    <property type="entry name" value="PI3K_accessory_dom"/>
</dbReference>
<feature type="region of interest" description="Disordered" evidence="2">
    <location>
        <begin position="415"/>
        <end position="494"/>
    </location>
</feature>
<dbReference type="Gene3D" id="1.25.40.70">
    <property type="entry name" value="Phosphatidylinositol 3-kinase, accessory domain (PIK)"/>
    <property type="match status" value="1"/>
</dbReference>
<evidence type="ECO:0000259" key="4">
    <source>
        <dbReference type="PROSITE" id="PS51547"/>
    </source>
</evidence>
<dbReference type="GO" id="GO:0006897">
    <property type="term" value="P:endocytosis"/>
    <property type="evidence" value="ECO:0007669"/>
    <property type="project" value="TreeGrafter"/>
</dbReference>
<dbReference type="GO" id="GO:0005777">
    <property type="term" value="C:peroxisome"/>
    <property type="evidence" value="ECO:0007669"/>
    <property type="project" value="TreeGrafter"/>
</dbReference>
<evidence type="ECO:0000313" key="6">
    <source>
        <dbReference type="Proteomes" id="UP001174909"/>
    </source>
</evidence>
<dbReference type="GO" id="GO:0005768">
    <property type="term" value="C:endosome"/>
    <property type="evidence" value="ECO:0007669"/>
    <property type="project" value="TreeGrafter"/>
</dbReference>
<reference evidence="5" key="1">
    <citation type="submission" date="2023-03" db="EMBL/GenBank/DDBJ databases">
        <authorList>
            <person name="Steffen K."/>
            <person name="Cardenas P."/>
        </authorList>
    </citation>
    <scope>NUCLEOTIDE SEQUENCE</scope>
</reference>
<accession>A0AA35TP78</accession>
<dbReference type="PROSITE" id="PS51547">
    <property type="entry name" value="C2_PI3K"/>
    <property type="match status" value="1"/>
</dbReference>
<dbReference type="PROSITE" id="PS51545">
    <property type="entry name" value="PIK_HELICAL"/>
    <property type="match status" value="1"/>
</dbReference>
<keyword evidence="6" id="KW-1185">Reference proteome</keyword>
<evidence type="ECO:0000313" key="5">
    <source>
        <dbReference type="EMBL" id="CAI8050526.1"/>
    </source>
</evidence>
<evidence type="ECO:0000256" key="2">
    <source>
        <dbReference type="SAM" id="MobiDB-lite"/>
    </source>
</evidence>
<dbReference type="PANTHER" id="PTHR10048:SF7">
    <property type="entry name" value="PHOSPHATIDYLINOSITOL 3-KINASE CATALYTIC SUBUNIT TYPE 3"/>
    <property type="match status" value="1"/>
</dbReference>
<proteinExistence type="inferred from homology"/>
<dbReference type="InterPro" id="IPR002420">
    <property type="entry name" value="PI3K-type_C2_dom"/>
</dbReference>
<dbReference type="Pfam" id="PF00792">
    <property type="entry name" value="PI3K_C2"/>
    <property type="match status" value="1"/>
</dbReference>
<dbReference type="GO" id="GO:0000407">
    <property type="term" value="C:phagophore assembly site"/>
    <property type="evidence" value="ECO:0007669"/>
    <property type="project" value="TreeGrafter"/>
</dbReference>
<dbReference type="GO" id="GO:0034272">
    <property type="term" value="C:phosphatidylinositol 3-kinase complex, class III, type II"/>
    <property type="evidence" value="ECO:0007669"/>
    <property type="project" value="TreeGrafter"/>
</dbReference>
<feature type="domain" description="C2 PI3K-type" evidence="4">
    <location>
        <begin position="40"/>
        <end position="188"/>
    </location>
</feature>
<dbReference type="AlphaFoldDB" id="A0AA35TP78"/>
<dbReference type="GO" id="GO:0048015">
    <property type="term" value="P:phosphatidylinositol-mediated signaling"/>
    <property type="evidence" value="ECO:0007669"/>
    <property type="project" value="TreeGrafter"/>
</dbReference>
<protein>
    <submittedName>
        <fullName evidence="5">Phosphatidylinositol 3-kinase catalytic subunit type 3</fullName>
    </submittedName>
</protein>
<dbReference type="InterPro" id="IPR035892">
    <property type="entry name" value="C2_domain_sf"/>
</dbReference>
<evidence type="ECO:0000256" key="1">
    <source>
        <dbReference type="PROSITE-ProRule" id="PRU00880"/>
    </source>
</evidence>
<comment type="similarity">
    <text evidence="1">Belongs to the PI3/PI4-kinase family.</text>
</comment>
<feature type="compositionally biased region" description="Acidic residues" evidence="2">
    <location>
        <begin position="416"/>
        <end position="431"/>
    </location>
</feature>
<dbReference type="GO" id="GO:0034271">
    <property type="term" value="C:phosphatidylinositol 3-kinase complex, class III, type I"/>
    <property type="evidence" value="ECO:0007669"/>
    <property type="project" value="TreeGrafter"/>
</dbReference>
<dbReference type="InterPro" id="IPR016024">
    <property type="entry name" value="ARM-type_fold"/>
</dbReference>
<feature type="domain" description="PIK helical" evidence="3">
    <location>
        <begin position="287"/>
        <end position="577"/>
    </location>
</feature>
<dbReference type="PANTHER" id="PTHR10048">
    <property type="entry name" value="PHOSPHATIDYLINOSITOL KINASE"/>
    <property type="match status" value="1"/>
</dbReference>
<dbReference type="Gene3D" id="2.60.40.150">
    <property type="entry name" value="C2 domain"/>
    <property type="match status" value="1"/>
</dbReference>